<evidence type="ECO:0000259" key="7">
    <source>
        <dbReference type="Pfam" id="PF00482"/>
    </source>
</evidence>
<dbReference type="InterPro" id="IPR018076">
    <property type="entry name" value="T2SS_GspF_dom"/>
</dbReference>
<dbReference type="Proteomes" id="UP000677687">
    <property type="component" value="Unassembled WGS sequence"/>
</dbReference>
<comment type="caution">
    <text evidence="8">The sequence shown here is derived from an EMBL/GenBank/DDBJ whole genome shotgun (WGS) entry which is preliminary data.</text>
</comment>
<evidence type="ECO:0000256" key="4">
    <source>
        <dbReference type="ARBA" id="ARBA00022989"/>
    </source>
</evidence>
<dbReference type="EMBL" id="JAGVWD010000062">
    <property type="protein sequence ID" value="MBS3057730.1"/>
    <property type="molecule type" value="Genomic_DNA"/>
</dbReference>
<feature type="domain" description="Type II secretion system protein GspF" evidence="7">
    <location>
        <begin position="265"/>
        <end position="390"/>
    </location>
</feature>
<keyword evidence="5 6" id="KW-0472">Membrane</keyword>
<keyword evidence="2" id="KW-1003">Cell membrane</keyword>
<reference evidence="8" key="1">
    <citation type="submission" date="2021-03" db="EMBL/GenBank/DDBJ databases">
        <authorList>
            <person name="Jaffe A."/>
        </authorList>
    </citation>
    <scope>NUCLEOTIDE SEQUENCE</scope>
    <source>
        <strain evidence="8">RIFCSPHIGHO2_01_FULL_AR10_44_11</strain>
    </source>
</reference>
<organism evidence="8 9">
    <name type="scientific">Candidatus Iainarchaeum sp</name>
    <dbReference type="NCBI Taxonomy" id="3101447"/>
    <lineage>
        <taxon>Archaea</taxon>
        <taxon>Candidatus Iainarchaeota</taxon>
        <taxon>Candidatus Iainarchaeia</taxon>
        <taxon>Candidatus Iainarchaeales</taxon>
        <taxon>Candidatus Iainarchaeaceae</taxon>
        <taxon>Candidatus Iainarchaeum</taxon>
    </lineage>
</organism>
<dbReference type="PANTHER" id="PTHR35402:SF2">
    <property type="entry name" value="FLAGELLA ACCESSORY PROTEIN J"/>
    <property type="match status" value="1"/>
</dbReference>
<evidence type="ECO:0000256" key="2">
    <source>
        <dbReference type="ARBA" id="ARBA00022475"/>
    </source>
</evidence>
<reference evidence="8" key="2">
    <citation type="submission" date="2021-05" db="EMBL/GenBank/DDBJ databases">
        <title>Protein family content uncovers lineage relationships and bacterial pathway maintenance mechanisms in DPANN archaea.</title>
        <authorList>
            <person name="Castelle C.J."/>
            <person name="Meheust R."/>
            <person name="Jaffe A.L."/>
            <person name="Seitz K."/>
            <person name="Gong X."/>
            <person name="Baker B.J."/>
            <person name="Banfield J.F."/>
        </authorList>
    </citation>
    <scope>NUCLEOTIDE SEQUENCE</scope>
    <source>
        <strain evidence="8">RIFCSPHIGHO2_01_FULL_AR10_44_11</strain>
    </source>
</reference>
<feature type="transmembrane region" description="Helical" evidence="6">
    <location>
        <begin position="375"/>
        <end position="396"/>
    </location>
</feature>
<feature type="transmembrane region" description="Helical" evidence="6">
    <location>
        <begin position="218"/>
        <end position="240"/>
    </location>
</feature>
<evidence type="ECO:0000313" key="8">
    <source>
        <dbReference type="EMBL" id="MBS3057730.1"/>
    </source>
</evidence>
<sequence length="434" mass="49260">MIDELLKNVETEVDMLKEIAHYSGLLERASPTESKIVEASLSSLQASMKLINHSIPEILSNISVAQKLPGKQSLTALEKIKFQGTGSEVIVVLRKEDKEKFIRELSINEDRLKKLKNRGHAQTDQIIELQKTRGYLKISNMFFRPISVKLIKRYGFRSLALNIKRANFDILLESYISMMLMTSFLSIFAGLMITLLITLVDFSLEATPLPFVLATENYLITFFKFIWIPLILPILTFWFLNTYPATERSSIEKRIDQELPFAVIHMSAISGAGIEPTNIFKIIALSREYPALRKEIRKVLNQINLYGYDLVTALNNVARATPSTKLSELFTGISTTIHSGGQLSDFFEKRAETLLTSYRLEREKFTKVAETFMDIYITIAIAAPMILLLVLMMLSLSQFEVGLSPLQMTLVVISAIGLVNVFFLTMLHLKQPKY</sequence>
<proteinExistence type="predicted"/>
<accession>A0A8T4KYC0</accession>
<name>A0A8T4KYC0_9ARCH</name>
<comment type="subcellular location">
    <subcellularLocation>
        <location evidence="1">Cell membrane</location>
        <topology evidence="1">Multi-pass membrane protein</topology>
    </subcellularLocation>
</comment>
<dbReference type="PANTHER" id="PTHR35402">
    <property type="entry name" value="INTEGRAL MEMBRANE PROTEIN-RELATED"/>
    <property type="match status" value="1"/>
</dbReference>
<evidence type="ECO:0000256" key="5">
    <source>
        <dbReference type="ARBA" id="ARBA00023136"/>
    </source>
</evidence>
<protein>
    <submittedName>
        <fullName evidence="8">Type II secretion system F family protein</fullName>
    </submittedName>
</protein>
<dbReference type="AlphaFoldDB" id="A0A8T4KYC0"/>
<evidence type="ECO:0000256" key="6">
    <source>
        <dbReference type="SAM" id="Phobius"/>
    </source>
</evidence>
<evidence type="ECO:0000256" key="1">
    <source>
        <dbReference type="ARBA" id="ARBA00004651"/>
    </source>
</evidence>
<evidence type="ECO:0000256" key="3">
    <source>
        <dbReference type="ARBA" id="ARBA00022692"/>
    </source>
</evidence>
<keyword evidence="4 6" id="KW-1133">Transmembrane helix</keyword>
<dbReference type="InterPro" id="IPR056569">
    <property type="entry name" value="ArlJ-like"/>
</dbReference>
<keyword evidence="3 6" id="KW-0812">Transmembrane</keyword>
<evidence type="ECO:0000313" key="9">
    <source>
        <dbReference type="Proteomes" id="UP000677687"/>
    </source>
</evidence>
<dbReference type="GO" id="GO:0005886">
    <property type="term" value="C:plasma membrane"/>
    <property type="evidence" value="ECO:0007669"/>
    <property type="project" value="UniProtKB-SubCell"/>
</dbReference>
<gene>
    <name evidence="8" type="ORF">J4415_03840</name>
</gene>
<dbReference type="Pfam" id="PF00482">
    <property type="entry name" value="T2SSF"/>
    <property type="match status" value="1"/>
</dbReference>
<feature type="transmembrane region" description="Helical" evidence="6">
    <location>
        <begin position="408"/>
        <end position="429"/>
    </location>
</feature>
<feature type="transmembrane region" description="Helical" evidence="6">
    <location>
        <begin position="175"/>
        <end position="198"/>
    </location>
</feature>